<protein>
    <submittedName>
        <fullName evidence="2">Uncharacterized protein</fullName>
    </submittedName>
</protein>
<proteinExistence type="predicted"/>
<accession>A0A8H3IBE6</accession>
<comment type="caution">
    <text evidence="2">The sequence shown here is derived from an EMBL/GenBank/DDBJ whole genome shotgun (WGS) entry which is preliminary data.</text>
</comment>
<evidence type="ECO:0000256" key="1">
    <source>
        <dbReference type="SAM" id="SignalP"/>
    </source>
</evidence>
<sequence length="200" mass="21784">MSAKLALLIPTIIALNIPIHLNSSLPITPFSITANNTPSHLPSSLNTNLELKPWPKIPFTVNVAFTTLDLVIVELEPFTPKETVTINLVHLCGFITGFGTSLENQHLKPDFVPRFAGDSTIDPQSCTQWQITITELMFGNRLPTPWAVAALEQITQLLRVYGVPGHISCVLQEGETYYSGVYLGLSEISAGTGNNVCVRG</sequence>
<dbReference type="Proteomes" id="UP000664534">
    <property type="component" value="Unassembled WGS sequence"/>
</dbReference>
<organism evidence="2 3">
    <name type="scientific">Imshaugia aleurites</name>
    <dbReference type="NCBI Taxonomy" id="172621"/>
    <lineage>
        <taxon>Eukaryota</taxon>
        <taxon>Fungi</taxon>
        <taxon>Dikarya</taxon>
        <taxon>Ascomycota</taxon>
        <taxon>Pezizomycotina</taxon>
        <taxon>Lecanoromycetes</taxon>
        <taxon>OSLEUM clade</taxon>
        <taxon>Lecanoromycetidae</taxon>
        <taxon>Lecanorales</taxon>
        <taxon>Lecanorineae</taxon>
        <taxon>Parmeliaceae</taxon>
        <taxon>Imshaugia</taxon>
    </lineage>
</organism>
<gene>
    <name evidence="2" type="ORF">IMSHALPRED_005275</name>
</gene>
<feature type="signal peptide" evidence="1">
    <location>
        <begin position="1"/>
        <end position="24"/>
    </location>
</feature>
<keyword evidence="1" id="KW-0732">Signal</keyword>
<dbReference type="AlphaFoldDB" id="A0A8H3IBE6"/>
<feature type="chain" id="PRO_5034408434" evidence="1">
    <location>
        <begin position="25"/>
        <end position="200"/>
    </location>
</feature>
<dbReference type="EMBL" id="CAJPDT010000029">
    <property type="protein sequence ID" value="CAF9921877.1"/>
    <property type="molecule type" value="Genomic_DNA"/>
</dbReference>
<keyword evidence="3" id="KW-1185">Reference proteome</keyword>
<reference evidence="2" key="1">
    <citation type="submission" date="2021-03" db="EMBL/GenBank/DDBJ databases">
        <authorList>
            <person name="Tagirdzhanova G."/>
        </authorList>
    </citation>
    <scope>NUCLEOTIDE SEQUENCE</scope>
</reference>
<evidence type="ECO:0000313" key="2">
    <source>
        <dbReference type="EMBL" id="CAF9921877.1"/>
    </source>
</evidence>
<evidence type="ECO:0000313" key="3">
    <source>
        <dbReference type="Proteomes" id="UP000664534"/>
    </source>
</evidence>
<name>A0A8H3IBE6_9LECA</name>